<evidence type="ECO:0000256" key="1">
    <source>
        <dbReference type="SAM" id="Coils"/>
    </source>
</evidence>
<dbReference type="GO" id="GO:0032259">
    <property type="term" value="P:methylation"/>
    <property type="evidence" value="ECO:0007669"/>
    <property type="project" value="UniProtKB-KW"/>
</dbReference>
<sequence>MGNKQIIKEIIVKGERIILYKSFKVVLILCLFFALLGCGNKQVEEKNGSLSINQSLLTVNSTNENIIERLEQFYFKTSRPAGKQQMKSNKEMNQEQQKEENKDSQKEQMQKIELKKKEEKWKGLINKIEQLFKNWNRYESEKSLDTKQAKKIEKKMNQLTQQIENNELLEALFQANGLNLEFAKLYRQYYNKKLKSTIEEMRVYVRNIVYLSQIEGDNQTQQSQNLRKLKSGVNELEDLKMKKENKERVKELNHYLEDLEEVITTQNNSVLKIKGNLILNKLNQLK</sequence>
<feature type="compositionally biased region" description="Basic and acidic residues" evidence="2">
    <location>
        <begin position="88"/>
        <end position="110"/>
    </location>
</feature>
<feature type="coiled-coil region" evidence="1">
    <location>
        <begin position="226"/>
        <end position="262"/>
    </location>
</feature>
<proteinExistence type="predicted"/>
<protein>
    <submittedName>
        <fullName evidence="3">O6-methylguanine-DNA--protein-cysteine methyltransferase</fullName>
    </submittedName>
</protein>
<evidence type="ECO:0000313" key="4">
    <source>
        <dbReference type="Proteomes" id="UP000774000"/>
    </source>
</evidence>
<feature type="region of interest" description="Disordered" evidence="2">
    <location>
        <begin position="79"/>
        <end position="110"/>
    </location>
</feature>
<comment type="caution">
    <text evidence="3">The sequence shown here is derived from an EMBL/GenBank/DDBJ whole genome shotgun (WGS) entry which is preliminary data.</text>
</comment>
<keyword evidence="1" id="KW-0175">Coiled coil</keyword>
<organism evidence="3 4">
    <name type="scientific">Halanaerobacter jeridensis</name>
    <dbReference type="NCBI Taxonomy" id="706427"/>
    <lineage>
        <taxon>Bacteria</taxon>
        <taxon>Bacillati</taxon>
        <taxon>Bacillota</taxon>
        <taxon>Clostridia</taxon>
        <taxon>Halanaerobiales</taxon>
        <taxon>Halobacteroidaceae</taxon>
        <taxon>Halanaerobacter</taxon>
    </lineage>
</organism>
<name>A0A938XVH8_9FIRM</name>
<dbReference type="EMBL" id="JAFBDQ010000014">
    <property type="protein sequence ID" value="MBM7557599.1"/>
    <property type="molecule type" value="Genomic_DNA"/>
</dbReference>
<keyword evidence="3" id="KW-0489">Methyltransferase</keyword>
<dbReference type="AlphaFoldDB" id="A0A938XVH8"/>
<keyword evidence="3" id="KW-0808">Transferase</keyword>
<reference evidence="3" key="1">
    <citation type="submission" date="2021-01" db="EMBL/GenBank/DDBJ databases">
        <title>Genomic Encyclopedia of Type Strains, Phase IV (KMG-IV): sequencing the most valuable type-strain genomes for metagenomic binning, comparative biology and taxonomic classification.</title>
        <authorList>
            <person name="Goeker M."/>
        </authorList>
    </citation>
    <scope>NUCLEOTIDE SEQUENCE</scope>
    <source>
        <strain evidence="3">DSM 23230</strain>
    </source>
</reference>
<dbReference type="GO" id="GO:0008168">
    <property type="term" value="F:methyltransferase activity"/>
    <property type="evidence" value="ECO:0007669"/>
    <property type="project" value="UniProtKB-KW"/>
</dbReference>
<dbReference type="Proteomes" id="UP000774000">
    <property type="component" value="Unassembled WGS sequence"/>
</dbReference>
<keyword evidence="4" id="KW-1185">Reference proteome</keyword>
<evidence type="ECO:0000256" key="2">
    <source>
        <dbReference type="SAM" id="MobiDB-lite"/>
    </source>
</evidence>
<evidence type="ECO:0000313" key="3">
    <source>
        <dbReference type="EMBL" id="MBM7557599.1"/>
    </source>
</evidence>
<accession>A0A938XVH8</accession>
<gene>
    <name evidence="3" type="ORF">JOC47_002465</name>
</gene>